<reference evidence="1 2" key="1">
    <citation type="journal article" date="2017" name="Nature">
        <title>The Apostasia genome and the evolution of orchids.</title>
        <authorList>
            <person name="Zhang G.Q."/>
            <person name="Liu K.W."/>
            <person name="Li Z."/>
            <person name="Lohaus R."/>
            <person name="Hsiao Y.Y."/>
            <person name="Niu S.C."/>
            <person name="Wang J.Y."/>
            <person name="Lin Y.C."/>
            <person name="Xu Q."/>
            <person name="Chen L.J."/>
            <person name="Yoshida K."/>
            <person name="Fujiwara S."/>
            <person name="Wang Z.W."/>
            <person name="Zhang Y.Q."/>
            <person name="Mitsuda N."/>
            <person name="Wang M."/>
            <person name="Liu G.H."/>
            <person name="Pecoraro L."/>
            <person name="Huang H.X."/>
            <person name="Xiao X.J."/>
            <person name="Lin M."/>
            <person name="Wu X.Y."/>
            <person name="Wu W.L."/>
            <person name="Chen Y.Y."/>
            <person name="Chang S.B."/>
            <person name="Sakamoto S."/>
            <person name="Ohme-Takagi M."/>
            <person name="Yagi M."/>
            <person name="Zeng S.J."/>
            <person name="Shen C.Y."/>
            <person name="Yeh C.M."/>
            <person name="Luo Y.B."/>
            <person name="Tsai W.C."/>
            <person name="Van de Peer Y."/>
            <person name="Liu Z.J."/>
        </authorList>
    </citation>
    <scope>NUCLEOTIDE SEQUENCE [LARGE SCALE GENOMIC DNA]</scope>
    <source>
        <strain evidence="2">cv. Shenzhen</strain>
        <tissue evidence="1">Stem</tissue>
    </source>
</reference>
<name>A0A2H9ZRI6_9ASPA</name>
<accession>A0A2H9ZRI6</accession>
<dbReference type="EMBL" id="KZ454678">
    <property type="protein sequence ID" value="PKA45897.1"/>
    <property type="molecule type" value="Genomic_DNA"/>
</dbReference>
<dbReference type="Proteomes" id="UP000236161">
    <property type="component" value="Unassembled WGS sequence"/>
</dbReference>
<gene>
    <name evidence="1" type="ORF">AXF42_Ash016923</name>
</gene>
<protein>
    <submittedName>
        <fullName evidence="1">Uncharacterized protein</fullName>
    </submittedName>
</protein>
<evidence type="ECO:0000313" key="2">
    <source>
        <dbReference type="Proteomes" id="UP000236161"/>
    </source>
</evidence>
<sequence>MFVLLWNGWDNHVGKLRATHFVEMDILQVELVATKKEHPPCCQGGSCNNVDGGCLPEAAIRWSRIFSEDCQGFGEKGHRQLYKKYIIPKTEAD</sequence>
<evidence type="ECO:0000313" key="1">
    <source>
        <dbReference type="EMBL" id="PKA45897.1"/>
    </source>
</evidence>
<proteinExistence type="predicted"/>
<keyword evidence="2" id="KW-1185">Reference proteome</keyword>
<dbReference type="AlphaFoldDB" id="A0A2H9ZRI6"/>
<organism evidence="1 2">
    <name type="scientific">Apostasia shenzhenica</name>
    <dbReference type="NCBI Taxonomy" id="1088818"/>
    <lineage>
        <taxon>Eukaryota</taxon>
        <taxon>Viridiplantae</taxon>
        <taxon>Streptophyta</taxon>
        <taxon>Embryophyta</taxon>
        <taxon>Tracheophyta</taxon>
        <taxon>Spermatophyta</taxon>
        <taxon>Magnoliopsida</taxon>
        <taxon>Liliopsida</taxon>
        <taxon>Asparagales</taxon>
        <taxon>Orchidaceae</taxon>
        <taxon>Apostasioideae</taxon>
        <taxon>Apostasia</taxon>
    </lineage>
</organism>